<keyword evidence="2" id="KW-0732">Signal</keyword>
<evidence type="ECO:0000313" key="3">
    <source>
        <dbReference type="EMBL" id="SEA38065.1"/>
    </source>
</evidence>
<keyword evidence="1" id="KW-0472">Membrane</keyword>
<dbReference type="AlphaFoldDB" id="A0A1H4AQ70"/>
<keyword evidence="1" id="KW-0812">Transmembrane</keyword>
<protein>
    <recommendedName>
        <fullName evidence="5">DUF4349 domain-containing protein</fullName>
    </recommendedName>
</protein>
<feature type="chain" id="PRO_5011485008" description="DUF4349 domain-containing protein" evidence="2">
    <location>
        <begin position="26"/>
        <end position="296"/>
    </location>
</feature>
<dbReference type="RefSeq" id="WP_089760606.1">
    <property type="nucleotide sequence ID" value="NZ_BKAT01000009.1"/>
</dbReference>
<sequence>MRSPILYLIPLVLLMAACGNSSLHSRPTGETEAADSKPAADGYLASADSTAYSSSLLDIRSASRKRVRTADIRCGVKDVAAVTFAIETAVAKVGGITKQSTIHNISVSSKDLPFTADSLKRVTLYTPVSNMEVKVPVASLDTVVNLLTAMASFIDHRTLKEEDRTLTYLTNVLKNEAQARRGAVTPGAKDSTLDVERYNDSKESEAIDRRMNNLAILDDVNYSTFTIELFQPEVAKVYTVVNPDQQQRAAFGSELLSAFRSGASALRNTFIFLIQIWPFLAIAGLGWFVYRKNFRA</sequence>
<evidence type="ECO:0000256" key="2">
    <source>
        <dbReference type="SAM" id="SignalP"/>
    </source>
</evidence>
<organism evidence="3 4">
    <name type="scientific">Chitinophaga terrae</name>
    <name type="common">ex Kim and Jung 2007</name>
    <dbReference type="NCBI Taxonomy" id="408074"/>
    <lineage>
        <taxon>Bacteria</taxon>
        <taxon>Pseudomonadati</taxon>
        <taxon>Bacteroidota</taxon>
        <taxon>Chitinophagia</taxon>
        <taxon>Chitinophagales</taxon>
        <taxon>Chitinophagaceae</taxon>
        <taxon>Chitinophaga</taxon>
    </lineage>
</organism>
<dbReference type="EMBL" id="FNRL01000006">
    <property type="protein sequence ID" value="SEA38065.1"/>
    <property type="molecule type" value="Genomic_DNA"/>
</dbReference>
<proteinExistence type="predicted"/>
<evidence type="ECO:0008006" key="5">
    <source>
        <dbReference type="Google" id="ProtNLM"/>
    </source>
</evidence>
<dbReference type="OrthoDB" id="658163at2"/>
<feature type="transmembrane region" description="Helical" evidence="1">
    <location>
        <begin position="270"/>
        <end position="290"/>
    </location>
</feature>
<dbReference type="PROSITE" id="PS51257">
    <property type="entry name" value="PROKAR_LIPOPROTEIN"/>
    <property type="match status" value="1"/>
</dbReference>
<accession>A0A1H4AQ70</accession>
<keyword evidence="1" id="KW-1133">Transmembrane helix</keyword>
<reference evidence="4" key="1">
    <citation type="submission" date="2016-10" db="EMBL/GenBank/DDBJ databases">
        <authorList>
            <person name="Varghese N."/>
            <person name="Submissions S."/>
        </authorList>
    </citation>
    <scope>NUCLEOTIDE SEQUENCE [LARGE SCALE GENOMIC DNA]</scope>
    <source>
        <strain evidence="4">DSM 23920</strain>
    </source>
</reference>
<dbReference type="STRING" id="408074.SAMN05660909_01709"/>
<name>A0A1H4AQ70_9BACT</name>
<evidence type="ECO:0000256" key="1">
    <source>
        <dbReference type="SAM" id="Phobius"/>
    </source>
</evidence>
<keyword evidence="4" id="KW-1185">Reference proteome</keyword>
<dbReference type="Proteomes" id="UP000199656">
    <property type="component" value="Unassembled WGS sequence"/>
</dbReference>
<evidence type="ECO:0000313" key="4">
    <source>
        <dbReference type="Proteomes" id="UP000199656"/>
    </source>
</evidence>
<gene>
    <name evidence="3" type="ORF">SAMN05660909_01709</name>
</gene>
<feature type="signal peptide" evidence="2">
    <location>
        <begin position="1"/>
        <end position="25"/>
    </location>
</feature>